<evidence type="ECO:0000313" key="13">
    <source>
        <dbReference type="EMBL" id="KEZ76108.1"/>
    </source>
</evidence>
<feature type="transmembrane region" description="Helical" evidence="11">
    <location>
        <begin position="411"/>
        <end position="432"/>
    </location>
</feature>
<dbReference type="GO" id="GO:0015297">
    <property type="term" value="F:antiporter activity"/>
    <property type="evidence" value="ECO:0007669"/>
    <property type="project" value="UniProtKB-KW"/>
</dbReference>
<keyword evidence="9" id="KW-0739">Sodium transport</keyword>
<name>A0A084IHC4_SALHC</name>
<keyword evidence="5 11" id="KW-1133">Transmembrane helix</keyword>
<keyword evidence="6" id="KW-0915">Sodium</keyword>
<feature type="transmembrane region" description="Helical" evidence="11">
    <location>
        <begin position="120"/>
        <end position="138"/>
    </location>
</feature>
<evidence type="ECO:0000256" key="11">
    <source>
        <dbReference type="SAM" id="Phobius"/>
    </source>
</evidence>
<dbReference type="PANTHER" id="PTHR43269:SF2">
    <property type="entry name" value="SODIUM_PROTON ANTIPORTER 1-RELATED"/>
    <property type="match status" value="1"/>
</dbReference>
<feature type="transmembrane region" description="Helical" evidence="11">
    <location>
        <begin position="243"/>
        <end position="263"/>
    </location>
</feature>
<dbReference type="Pfam" id="PF03600">
    <property type="entry name" value="CitMHS"/>
    <property type="match status" value="2"/>
</dbReference>
<evidence type="ECO:0000256" key="8">
    <source>
        <dbReference type="ARBA" id="ARBA00023136"/>
    </source>
</evidence>
<dbReference type="InterPro" id="IPR045016">
    <property type="entry name" value="NhaD-like"/>
</dbReference>
<evidence type="ECO:0000256" key="2">
    <source>
        <dbReference type="ARBA" id="ARBA00022448"/>
    </source>
</evidence>
<feature type="domain" description="Citrate transporter-like" evidence="12">
    <location>
        <begin position="72"/>
        <end position="313"/>
    </location>
</feature>
<feature type="domain" description="Citrate transporter-like" evidence="12">
    <location>
        <begin position="370"/>
        <end position="452"/>
    </location>
</feature>
<feature type="transmembrane region" description="Helical" evidence="11">
    <location>
        <begin position="159"/>
        <end position="176"/>
    </location>
</feature>
<keyword evidence="7" id="KW-0406">Ion transport</keyword>
<accession>A0A084IHC4</accession>
<feature type="transmembrane region" description="Helical" evidence="11">
    <location>
        <begin position="444"/>
        <end position="464"/>
    </location>
</feature>
<reference evidence="13 14" key="1">
    <citation type="submission" date="2013-03" db="EMBL/GenBank/DDBJ databases">
        <title>Salinisphaera hydrothermalis C41B8 Genome Sequencing.</title>
        <authorList>
            <person name="Li C."/>
            <person name="Lai Q."/>
            <person name="Shao Z."/>
        </authorList>
    </citation>
    <scope>NUCLEOTIDE SEQUENCE [LARGE SCALE GENOMIC DNA]</scope>
    <source>
        <strain evidence="13 14">C41B8</strain>
    </source>
</reference>
<comment type="similarity">
    <text evidence="10">Belongs to the NhaD Na(+)/H(+) (TC 2.A.62) antiporter family.</text>
</comment>
<feature type="transmembrane region" description="Helical" evidence="11">
    <location>
        <begin position="378"/>
        <end position="405"/>
    </location>
</feature>
<protein>
    <submittedName>
        <fullName evidence="13">Na+/H+ antiporter</fullName>
    </submittedName>
</protein>
<feature type="transmembrane region" description="Helical" evidence="11">
    <location>
        <begin position="283"/>
        <end position="302"/>
    </location>
</feature>
<evidence type="ECO:0000256" key="4">
    <source>
        <dbReference type="ARBA" id="ARBA00022692"/>
    </source>
</evidence>
<keyword evidence="3" id="KW-0050">Antiport</keyword>
<proteinExistence type="inferred from homology"/>
<dbReference type="PATRIC" id="fig|1304275.5.peg.3394"/>
<feature type="transmembrane region" description="Helical" evidence="11">
    <location>
        <begin position="59"/>
        <end position="77"/>
    </location>
</feature>
<dbReference type="PANTHER" id="PTHR43269">
    <property type="entry name" value="SODIUM/PROTON ANTIPORTER 1-RELATED"/>
    <property type="match status" value="1"/>
</dbReference>
<dbReference type="GO" id="GO:0006814">
    <property type="term" value="P:sodium ion transport"/>
    <property type="evidence" value="ECO:0007669"/>
    <property type="project" value="UniProtKB-KW"/>
</dbReference>
<dbReference type="AlphaFoldDB" id="A0A084IHC4"/>
<dbReference type="STRING" id="1304275.C41B8_16579"/>
<sequence>MQRAGTAPVVGGLSMTAKRVFLTWATALGGCLLPLAAWAAESSAGSGGSNHGLNLTTAWPGFVALALFAGAYLLVVLEEYTDLRKSKPVILAAGLIWMLIAAYVHFTGVSAGVEDALTETLVDFAGLFLFLLVAMTYVNAMTDRNIFEALRTWLAARGYSFRQLFWITGFLAFIISPAIDNLTTALVLSAVVLAVGGGNRRFIALACINIVVGANAGGAFSPFGDITTLMVWQTDQLGFAEFFRLFIPALVNFVVPAAIMHFAVPAGAPEASENTGHVRRGGYAVLIAFAATIATAVVGHSYFGLPPYLGMMLGMAYLQLLMYYLMKTAMWKDEALAAYRESDEMTPPDLVRHEEHGDSAERFNVFGHVAEAEWDTLLFFYGVLLCVGGLAFLGYLSVLANVLYLQWGATWANTAIGVMSAIVDNIPIMAAVIQMKPAMSDGQWLLVTMTAGVGGSLLSIGSAAGVALMGQARGYYTFMSHLKWSWAVAIGYIASILVHMLVNAGTFHG</sequence>
<comment type="subcellular location">
    <subcellularLocation>
        <location evidence="1">Membrane</location>
        <topology evidence="1">Multi-pass membrane protein</topology>
    </subcellularLocation>
</comment>
<feature type="transmembrane region" description="Helical" evidence="11">
    <location>
        <begin position="308"/>
        <end position="326"/>
    </location>
</feature>
<comment type="caution">
    <text evidence="13">The sequence shown here is derived from an EMBL/GenBank/DDBJ whole genome shotgun (WGS) entry which is preliminary data.</text>
</comment>
<keyword evidence="2" id="KW-0813">Transport</keyword>
<organism evidence="13 14">
    <name type="scientific">Salinisphaera hydrothermalis (strain C41B8)</name>
    <dbReference type="NCBI Taxonomy" id="1304275"/>
    <lineage>
        <taxon>Bacteria</taxon>
        <taxon>Pseudomonadati</taxon>
        <taxon>Pseudomonadota</taxon>
        <taxon>Gammaproteobacteria</taxon>
        <taxon>Salinisphaerales</taxon>
        <taxon>Salinisphaeraceae</taxon>
        <taxon>Salinisphaera</taxon>
    </lineage>
</organism>
<evidence type="ECO:0000256" key="10">
    <source>
        <dbReference type="ARBA" id="ARBA00025753"/>
    </source>
</evidence>
<dbReference type="eggNOG" id="COG1055">
    <property type="taxonomic scope" value="Bacteria"/>
</dbReference>
<evidence type="ECO:0000256" key="9">
    <source>
        <dbReference type="ARBA" id="ARBA00023201"/>
    </source>
</evidence>
<feature type="transmembrane region" description="Helical" evidence="11">
    <location>
        <begin position="484"/>
        <end position="502"/>
    </location>
</feature>
<evidence type="ECO:0000259" key="12">
    <source>
        <dbReference type="Pfam" id="PF03600"/>
    </source>
</evidence>
<dbReference type="GO" id="GO:0016020">
    <property type="term" value="C:membrane"/>
    <property type="evidence" value="ECO:0007669"/>
    <property type="project" value="UniProtKB-SubCell"/>
</dbReference>
<feature type="transmembrane region" description="Helical" evidence="11">
    <location>
        <begin position="203"/>
        <end position="223"/>
    </location>
</feature>
<dbReference type="Proteomes" id="UP000028302">
    <property type="component" value="Unassembled WGS sequence"/>
</dbReference>
<keyword evidence="4 11" id="KW-0812">Transmembrane</keyword>
<evidence type="ECO:0000256" key="5">
    <source>
        <dbReference type="ARBA" id="ARBA00022989"/>
    </source>
</evidence>
<dbReference type="NCBIfam" id="NF038006">
    <property type="entry name" value="NhaD_1"/>
    <property type="match status" value="1"/>
</dbReference>
<dbReference type="InterPro" id="IPR004680">
    <property type="entry name" value="Cit_transptr-like_dom"/>
</dbReference>
<evidence type="ECO:0000313" key="14">
    <source>
        <dbReference type="Proteomes" id="UP000028302"/>
    </source>
</evidence>
<evidence type="ECO:0000256" key="6">
    <source>
        <dbReference type="ARBA" id="ARBA00023053"/>
    </source>
</evidence>
<evidence type="ECO:0000256" key="1">
    <source>
        <dbReference type="ARBA" id="ARBA00004141"/>
    </source>
</evidence>
<keyword evidence="14" id="KW-1185">Reference proteome</keyword>
<dbReference type="EMBL" id="APNK01000039">
    <property type="protein sequence ID" value="KEZ76108.1"/>
    <property type="molecule type" value="Genomic_DNA"/>
</dbReference>
<feature type="transmembrane region" description="Helical" evidence="11">
    <location>
        <begin position="89"/>
        <end position="108"/>
    </location>
</feature>
<dbReference type="PROSITE" id="PS51257">
    <property type="entry name" value="PROKAR_LIPOPROTEIN"/>
    <property type="match status" value="1"/>
</dbReference>
<gene>
    <name evidence="13" type="ORF">C41B8_16579</name>
</gene>
<keyword evidence="8 11" id="KW-0472">Membrane</keyword>
<evidence type="ECO:0000256" key="7">
    <source>
        <dbReference type="ARBA" id="ARBA00023065"/>
    </source>
</evidence>
<evidence type="ECO:0000256" key="3">
    <source>
        <dbReference type="ARBA" id="ARBA00022449"/>
    </source>
</evidence>
<feature type="transmembrane region" description="Helical" evidence="11">
    <location>
        <begin position="21"/>
        <end position="39"/>
    </location>
</feature>